<keyword evidence="3" id="KW-1185">Reference proteome</keyword>
<dbReference type="AlphaFoldDB" id="A0A1W6N2S4"/>
<evidence type="ECO:0000313" key="2">
    <source>
        <dbReference type="EMBL" id="ARN84108.1"/>
    </source>
</evidence>
<feature type="signal peptide" evidence="1">
    <location>
        <begin position="1"/>
        <end position="23"/>
    </location>
</feature>
<accession>A0A1W6N2S4</accession>
<name>A0A1W6N2S4_9PROT</name>
<dbReference type="Proteomes" id="UP000237351">
    <property type="component" value="Chromosome"/>
</dbReference>
<evidence type="ECO:0000313" key="3">
    <source>
        <dbReference type="Proteomes" id="UP000237351"/>
    </source>
</evidence>
<organism evidence="2 3">
    <name type="scientific">Candidatus Nucleicultrix amoebiphila FS5</name>
    <dbReference type="NCBI Taxonomy" id="1414854"/>
    <lineage>
        <taxon>Bacteria</taxon>
        <taxon>Pseudomonadati</taxon>
        <taxon>Pseudomonadota</taxon>
        <taxon>Alphaproteobacteria</taxon>
        <taxon>Holosporales</taxon>
        <taxon>Candidatus Nucleicultricaceae</taxon>
        <taxon>Candidatus Nucleicultrix</taxon>
    </lineage>
</organism>
<reference evidence="2 3" key="1">
    <citation type="submission" date="2014-06" db="EMBL/GenBank/DDBJ databases">
        <title>The genome of the endonuclear symbiont Nucleicultrix amoebiphila.</title>
        <authorList>
            <person name="Schulz F."/>
            <person name="Horn M."/>
        </authorList>
    </citation>
    <scope>NUCLEOTIDE SEQUENCE [LARGE SCALE GENOMIC DNA]</scope>
    <source>
        <strain evidence="2 3">FS5</strain>
    </source>
</reference>
<keyword evidence="1" id="KW-0732">Signal</keyword>
<sequence>MKTKFLFILVLNFLTVTHLNASAEEFIEMQQIKAPSLRSLVTPKQLPVLNVIKSPRIIPVLKGELDRLDSSLRSDEVLKSLPYHRSFNRSYFVIDGDFNTDVTVFKDSMYVVSSSVTAKSTNDNFLQQGFEIRNQSNVIKFSFIMAAVPVDEENLISIRSFLSSDEESNEVILKALFPGQPELKVKLCKHKEIIPEEIPIALQQKTLPKVFLSEIAKTEDSSCLILGFSLLLLDEDDDDKGGFFKNFNLLVEIVK</sequence>
<dbReference type="KEGG" id="naf:GQ61_00725"/>
<dbReference type="EMBL" id="CP008743">
    <property type="protein sequence ID" value="ARN84108.1"/>
    <property type="molecule type" value="Genomic_DNA"/>
</dbReference>
<evidence type="ECO:0000256" key="1">
    <source>
        <dbReference type="SAM" id="SignalP"/>
    </source>
</evidence>
<feature type="chain" id="PRO_5012009451" evidence="1">
    <location>
        <begin position="24"/>
        <end position="255"/>
    </location>
</feature>
<proteinExistence type="predicted"/>
<protein>
    <submittedName>
        <fullName evidence="2">Uncharacterized protein</fullName>
    </submittedName>
</protein>
<gene>
    <name evidence="2" type="ORF">GQ61_00725</name>
</gene>